<dbReference type="InterPro" id="IPR037523">
    <property type="entry name" value="VOC_core"/>
</dbReference>
<dbReference type="SUPFAM" id="SSF54593">
    <property type="entry name" value="Glyoxalase/Bleomycin resistance protein/Dihydroxybiphenyl dioxygenase"/>
    <property type="match status" value="1"/>
</dbReference>
<dbReference type="Pfam" id="PF00903">
    <property type="entry name" value="Glyoxalase"/>
    <property type="match status" value="1"/>
</dbReference>
<evidence type="ECO:0000313" key="5">
    <source>
        <dbReference type="Proteomes" id="UP000254134"/>
    </source>
</evidence>
<dbReference type="Gene3D" id="3.10.180.10">
    <property type="entry name" value="2,3-Dihydroxybiphenyl 1,2-Dioxygenase, domain 1"/>
    <property type="match status" value="1"/>
</dbReference>
<dbReference type="InterPro" id="IPR011146">
    <property type="entry name" value="HIT-like"/>
</dbReference>
<dbReference type="InterPro" id="IPR004360">
    <property type="entry name" value="Glyas_Fos-R_dOase_dom"/>
</dbReference>
<evidence type="ECO:0000259" key="2">
    <source>
        <dbReference type="PROSITE" id="PS51084"/>
    </source>
</evidence>
<reference evidence="5" key="2">
    <citation type="journal article" date="2019" name="MicrobiologyOpen">
        <title>High-quality draft genome sequence of Gaiella occulta isolated from a 150 meter deep mineral water borehole and comparison with the genome sequences of other deep-branching lineages of the phylum Actinobacteria.</title>
        <authorList>
            <person name="Severino R."/>
            <person name="Froufe H.J.C."/>
            <person name="Barroso C."/>
            <person name="Albuquerque L."/>
            <person name="Lobo-da-Cunha A."/>
            <person name="da Costa M.S."/>
            <person name="Egas C."/>
        </authorList>
    </citation>
    <scope>NUCLEOTIDE SEQUENCE [LARGE SCALE GENOMIC DNA]</scope>
    <source>
        <strain evidence="5">F2-233</strain>
    </source>
</reference>
<dbReference type="SUPFAM" id="SSF54197">
    <property type="entry name" value="HIT-like"/>
    <property type="match status" value="1"/>
</dbReference>
<feature type="domain" description="VOC" evidence="3">
    <location>
        <begin position="4"/>
        <end position="125"/>
    </location>
</feature>
<dbReference type="AlphaFoldDB" id="A0A7M2Z2A3"/>
<feature type="domain" description="HIT" evidence="2">
    <location>
        <begin position="218"/>
        <end position="290"/>
    </location>
</feature>
<dbReference type="PANTHER" id="PTHR36503:SF1">
    <property type="entry name" value="BLR2520 PROTEIN"/>
    <property type="match status" value="1"/>
</dbReference>
<keyword evidence="5" id="KW-1185">Reference proteome</keyword>
<organism evidence="4 5">
    <name type="scientific">Gaiella occulta</name>
    <dbReference type="NCBI Taxonomy" id="1002870"/>
    <lineage>
        <taxon>Bacteria</taxon>
        <taxon>Bacillati</taxon>
        <taxon>Actinomycetota</taxon>
        <taxon>Thermoleophilia</taxon>
        <taxon>Gaiellales</taxon>
        <taxon>Gaiellaceae</taxon>
        <taxon>Gaiella</taxon>
    </lineage>
</organism>
<dbReference type="CDD" id="cd07251">
    <property type="entry name" value="VOC_like"/>
    <property type="match status" value="1"/>
</dbReference>
<evidence type="ECO:0000256" key="1">
    <source>
        <dbReference type="PROSITE-ProRule" id="PRU00464"/>
    </source>
</evidence>
<gene>
    <name evidence="4" type="ORF">Gocc_0461</name>
</gene>
<protein>
    <submittedName>
        <fullName evidence="4">Glyoxalase-like domain</fullName>
    </submittedName>
</protein>
<dbReference type="Proteomes" id="UP000254134">
    <property type="component" value="Unassembled WGS sequence"/>
</dbReference>
<dbReference type="InterPro" id="IPR029068">
    <property type="entry name" value="Glyas_Bleomycin-R_OHBP_Dase"/>
</dbReference>
<dbReference type="GO" id="GO:0003824">
    <property type="term" value="F:catalytic activity"/>
    <property type="evidence" value="ECO:0007669"/>
    <property type="project" value="InterPro"/>
</dbReference>
<dbReference type="PANTHER" id="PTHR36503">
    <property type="entry name" value="BLR2520 PROTEIN"/>
    <property type="match status" value="1"/>
</dbReference>
<reference evidence="4 5" key="1">
    <citation type="submission" date="2018-07" db="EMBL/GenBank/DDBJ databases">
        <title>High-quality-draft genome sequence of Gaiella occulta.</title>
        <authorList>
            <person name="Severino R."/>
            <person name="Froufe H.J.C."/>
            <person name="Rainey F.A."/>
            <person name="Barroso C."/>
            <person name="Albuquerque L."/>
            <person name="Lobo-Da-Cunha A."/>
            <person name="Da Costa M.S."/>
            <person name="Egas C."/>
        </authorList>
    </citation>
    <scope>NUCLEOTIDE SEQUENCE [LARGE SCALE GENOMIC DNA]</scope>
    <source>
        <strain evidence="4 5">F2-233</strain>
    </source>
</reference>
<dbReference type="Gene3D" id="3.30.428.10">
    <property type="entry name" value="HIT-like"/>
    <property type="match status" value="1"/>
</dbReference>
<proteinExistence type="predicted"/>
<evidence type="ECO:0000259" key="3">
    <source>
        <dbReference type="PROSITE" id="PS51819"/>
    </source>
</evidence>
<evidence type="ECO:0000313" key="4">
    <source>
        <dbReference type="EMBL" id="RDI76042.1"/>
    </source>
</evidence>
<sequence>MEQRVNLVTLGVSNYGRAKAFYEALGWSPALDVQETVFFQANGVILVLWARDRLADDIGLPDDGARWSGIALAHNVRSRGEVHEVIEQARRNGAEITREPAETFYGGYAGAFHDLDGHAWEIAHNPGFGLDDDGNVVLPAGSRTSVRPAAMARSEHHRLGRYAECPPTGAEALVVAECLICEELAGRVEIPGGLVWEDANVTSFHIPPIEENPEPYLGHLMIVTRRHVDHLGDLTESEAESVARASRVLAAALREEGVERVHVAVIGLGVPHFHEHLYPRYPGVPAGTNWLSVDELPDAPHGGAEAIRLFVERLRSHL</sequence>
<dbReference type="EMBL" id="QQZY01000001">
    <property type="protein sequence ID" value="RDI76042.1"/>
    <property type="molecule type" value="Genomic_DNA"/>
</dbReference>
<dbReference type="RefSeq" id="WP_114794901.1">
    <property type="nucleotide sequence ID" value="NZ_QQZY01000001.1"/>
</dbReference>
<dbReference type="Pfam" id="PF01230">
    <property type="entry name" value="HIT"/>
    <property type="match status" value="1"/>
</dbReference>
<dbReference type="PROSITE" id="PS51084">
    <property type="entry name" value="HIT_2"/>
    <property type="match status" value="1"/>
</dbReference>
<dbReference type="OrthoDB" id="9798430at2"/>
<dbReference type="PROSITE" id="PS51819">
    <property type="entry name" value="VOC"/>
    <property type="match status" value="1"/>
</dbReference>
<dbReference type="InterPro" id="IPR036265">
    <property type="entry name" value="HIT-like_sf"/>
</dbReference>
<name>A0A7M2Z2A3_9ACTN</name>
<feature type="short sequence motif" description="Histidine triad motif" evidence="1">
    <location>
        <begin position="272"/>
        <end position="276"/>
    </location>
</feature>
<accession>A0A7M2Z2A3</accession>
<comment type="caution">
    <text evidence="4">The sequence shown here is derived from an EMBL/GenBank/DDBJ whole genome shotgun (WGS) entry which is preliminary data.</text>
</comment>